<keyword evidence="2" id="KW-0812">Transmembrane</keyword>
<organism evidence="3 4">
    <name type="scientific">Allacma fusca</name>
    <dbReference type="NCBI Taxonomy" id="39272"/>
    <lineage>
        <taxon>Eukaryota</taxon>
        <taxon>Metazoa</taxon>
        <taxon>Ecdysozoa</taxon>
        <taxon>Arthropoda</taxon>
        <taxon>Hexapoda</taxon>
        <taxon>Collembola</taxon>
        <taxon>Symphypleona</taxon>
        <taxon>Sminthuridae</taxon>
        <taxon>Allacma</taxon>
    </lineage>
</organism>
<accession>A0A8J2JMQ8</accession>
<feature type="compositionally biased region" description="Polar residues" evidence="1">
    <location>
        <begin position="503"/>
        <end position="525"/>
    </location>
</feature>
<dbReference type="EMBL" id="CAJVCH010098436">
    <property type="protein sequence ID" value="CAG7723367.1"/>
    <property type="molecule type" value="Genomic_DNA"/>
</dbReference>
<evidence type="ECO:0000313" key="3">
    <source>
        <dbReference type="EMBL" id="CAG7723367.1"/>
    </source>
</evidence>
<feature type="region of interest" description="Disordered" evidence="1">
    <location>
        <begin position="477"/>
        <end position="525"/>
    </location>
</feature>
<dbReference type="OrthoDB" id="5798273at2759"/>
<proteinExistence type="predicted"/>
<sequence length="617" mass="70372">MCLCSCTAWVVFTILSAALFVYISPKGGAPVKFAGVYTQPGRFYWVKLVAFYLLMRLRKWKDARDKNKMKDHTQMETYNSGYGTKSKNSPEEMDKVQPLSTHYQAIDAVYFNGANKDGFCIVTATARRPHGVINGFFIMSIPGVGTLVTPRFPDTLLFGGTDKVFGSEGLQFEPVVPMKHWKLTYSGELKLENDTSKRFQVKFEADWKTTLPYFDYDTMIPPWTMARAIAREPWSREYFEMLKAAHQTHYEQHGNITGKIQVEGKSYTFDIPSMRDHSYGFKREWKLLHRYMMHAFSTKDGRRFDTINVCQPQTSSHLELGYIYEKDGSLHPVEWLDLPLWNHGENGTLPSDYGFTFKANGKVHYVQVQVLHTVDFHIGWEWEAKIIERHCRFFVDGVEGYGVSECHYRDAGGRPAEFSAKDPDWVKDNSSLNQDNKFENLNQHEYESSVYVVDVLNHITDNSFIILFSSNESHVKENKNTSKLPSGGKGYPKSGVTQKLDVQKTSDVTGTSNASPKGQPGSQTASIQFIRMVNPARTPVIKERSKITIRGKKTFAFVSNPKIFLPKLFTKLIKRLESIGIAKSMPADIFDQRNALLPHRENLGPQLGVVKPDYLDM</sequence>
<evidence type="ECO:0000256" key="1">
    <source>
        <dbReference type="SAM" id="MobiDB-lite"/>
    </source>
</evidence>
<dbReference type="AlphaFoldDB" id="A0A8J2JMQ8"/>
<keyword evidence="2" id="KW-1133">Transmembrane helix</keyword>
<dbReference type="PANTHER" id="PTHR34717">
    <property type="entry name" value="EG:BACR7A4.20 PROTEIN"/>
    <property type="match status" value="1"/>
</dbReference>
<feature type="transmembrane region" description="Helical" evidence="2">
    <location>
        <begin position="41"/>
        <end position="57"/>
    </location>
</feature>
<keyword evidence="4" id="KW-1185">Reference proteome</keyword>
<keyword evidence="2" id="KW-0472">Membrane</keyword>
<protein>
    <submittedName>
        <fullName evidence="3">Uncharacterized protein</fullName>
    </submittedName>
</protein>
<evidence type="ECO:0000256" key="2">
    <source>
        <dbReference type="SAM" id="Phobius"/>
    </source>
</evidence>
<dbReference type="PANTHER" id="PTHR34717:SF1">
    <property type="entry name" value="EG:BACR7A4.20 PROTEIN"/>
    <property type="match status" value="1"/>
</dbReference>
<comment type="caution">
    <text evidence="3">The sequence shown here is derived from an EMBL/GenBank/DDBJ whole genome shotgun (WGS) entry which is preliminary data.</text>
</comment>
<name>A0A8J2JMQ8_9HEXA</name>
<evidence type="ECO:0000313" key="4">
    <source>
        <dbReference type="Proteomes" id="UP000708208"/>
    </source>
</evidence>
<dbReference type="Proteomes" id="UP000708208">
    <property type="component" value="Unassembled WGS sequence"/>
</dbReference>
<gene>
    <name evidence="3" type="ORF">AFUS01_LOCUS12460</name>
</gene>
<reference evidence="3" key="1">
    <citation type="submission" date="2021-06" db="EMBL/GenBank/DDBJ databases">
        <authorList>
            <person name="Hodson N. C."/>
            <person name="Mongue J. A."/>
            <person name="Jaron S. K."/>
        </authorList>
    </citation>
    <scope>NUCLEOTIDE SEQUENCE</scope>
</reference>